<reference evidence="2 3" key="1">
    <citation type="submission" date="2020-08" db="EMBL/GenBank/DDBJ databases">
        <title>Sequencing the genomes of 1000 actinobacteria strains.</title>
        <authorList>
            <person name="Klenk H.-P."/>
        </authorList>
    </citation>
    <scope>NUCLEOTIDE SEQUENCE [LARGE SCALE GENOMIC DNA]</scope>
    <source>
        <strain evidence="2 3">DSM 105498</strain>
    </source>
</reference>
<dbReference type="Proteomes" id="UP000589626">
    <property type="component" value="Unassembled WGS sequence"/>
</dbReference>
<gene>
    <name evidence="2" type="ORF">FHU40_001065</name>
</gene>
<dbReference type="EMBL" id="JACHWR010000001">
    <property type="protein sequence ID" value="MBB3041264.1"/>
    <property type="molecule type" value="Genomic_DNA"/>
</dbReference>
<feature type="transmembrane region" description="Helical" evidence="1">
    <location>
        <begin position="70"/>
        <end position="91"/>
    </location>
</feature>
<dbReference type="AlphaFoldDB" id="A0A7W4VTV0"/>
<evidence type="ECO:0000313" key="2">
    <source>
        <dbReference type="EMBL" id="MBB3041264.1"/>
    </source>
</evidence>
<name>A0A7W4VTV0_9ACTN</name>
<organism evidence="2 3">
    <name type="scientific">Nocardioides soli</name>
    <dbReference type="NCBI Taxonomy" id="1036020"/>
    <lineage>
        <taxon>Bacteria</taxon>
        <taxon>Bacillati</taxon>
        <taxon>Actinomycetota</taxon>
        <taxon>Actinomycetes</taxon>
        <taxon>Propionibacteriales</taxon>
        <taxon>Nocardioidaceae</taxon>
        <taxon>Nocardioides</taxon>
    </lineage>
</organism>
<accession>A0A7W4VTV0</accession>
<keyword evidence="1" id="KW-1133">Transmembrane helix</keyword>
<keyword evidence="1" id="KW-0812">Transmembrane</keyword>
<keyword evidence="3" id="KW-1185">Reference proteome</keyword>
<evidence type="ECO:0000313" key="3">
    <source>
        <dbReference type="Proteomes" id="UP000589626"/>
    </source>
</evidence>
<keyword evidence="1" id="KW-0472">Membrane</keyword>
<evidence type="ECO:0000256" key="1">
    <source>
        <dbReference type="SAM" id="Phobius"/>
    </source>
</evidence>
<sequence>MDAILLATVLALPSGVPAIIGFYLVYGLLAQVPGASPSSEAGWMACTSAGACHGWSVGGPAPWFTHATDVVGLVALTFAAVVNVLVVRMLMARRRSPVQAPRAGGR</sequence>
<protein>
    <submittedName>
        <fullName evidence="2">Uncharacterized protein</fullName>
    </submittedName>
</protein>
<comment type="caution">
    <text evidence="2">The sequence shown here is derived from an EMBL/GenBank/DDBJ whole genome shotgun (WGS) entry which is preliminary data.</text>
</comment>
<proteinExistence type="predicted"/>